<reference evidence="4" key="1">
    <citation type="submission" date="2024-07" db="EMBL/GenBank/DDBJ databases">
        <title>Complete genome sequence of Verrucomicrobiaceae bacterium NT6N.</title>
        <authorList>
            <person name="Huang C."/>
            <person name="Takami H."/>
            <person name="Hamasaki K."/>
        </authorList>
    </citation>
    <scope>NUCLEOTIDE SEQUENCE</scope>
    <source>
        <strain evidence="4">NT6N</strain>
    </source>
</reference>
<gene>
    <name evidence="4" type="ORF">NT6N_01470</name>
</gene>
<feature type="region of interest" description="Disordered" evidence="1">
    <location>
        <begin position="310"/>
        <end position="332"/>
    </location>
</feature>
<protein>
    <recommendedName>
        <fullName evidence="3">PDZ domain-containing protein</fullName>
    </recommendedName>
</protein>
<dbReference type="AlphaFoldDB" id="A0AAT9FGK9"/>
<dbReference type="PROSITE" id="PS50106">
    <property type="entry name" value="PDZ"/>
    <property type="match status" value="1"/>
</dbReference>
<proteinExistence type="predicted"/>
<dbReference type="EMBL" id="AP026866">
    <property type="protein sequence ID" value="BDS05107.1"/>
    <property type="molecule type" value="Genomic_DNA"/>
</dbReference>
<evidence type="ECO:0000259" key="3">
    <source>
        <dbReference type="PROSITE" id="PS50106"/>
    </source>
</evidence>
<dbReference type="KEGG" id="osu:NT6N_01470"/>
<name>A0AAT9FGK9_9BACT</name>
<dbReference type="Pfam" id="PF13180">
    <property type="entry name" value="PDZ_2"/>
    <property type="match status" value="1"/>
</dbReference>
<feature type="compositionally biased region" description="Basic and acidic residues" evidence="1">
    <location>
        <begin position="41"/>
        <end position="58"/>
    </location>
</feature>
<sequence length="332" mass="35022">MKTTRNLTSCVKALVGAASVALVLPVAALEKPAEKAGAQEAPKEKAGEAAAADEKAPKPAEKVAMLGVGGNQASETLSLHLGLAEGNGLTVYHVVPGSAAAKAGLEAHDIITEVGDKKIGSQDDLRAAVLAHKPGDEVTVKLIHKGKAEEKKIVLGERVVAPRDGLMDMPRLGRVGGEDLMRMLQGMGGNIPEADRKRMEEQMKKHFDQLQKQLQNGGMPLDMDDLMGAAPKGKKGGIHMLGGTSVSIQDDKGSVTMKTVNGKKEVIVRDKAGKVVFEGPYETEQDKAAVPDDISERIKRVDVNFKGNGMRLQIGPGGIMPPQPADEDEAAE</sequence>
<keyword evidence="2" id="KW-0732">Signal</keyword>
<feature type="region of interest" description="Disordered" evidence="1">
    <location>
        <begin position="33"/>
        <end position="58"/>
    </location>
</feature>
<accession>A0AAT9FGK9</accession>
<dbReference type="InterPro" id="IPR036034">
    <property type="entry name" value="PDZ_sf"/>
</dbReference>
<evidence type="ECO:0000313" key="4">
    <source>
        <dbReference type="EMBL" id="BDS05107.1"/>
    </source>
</evidence>
<evidence type="ECO:0000256" key="1">
    <source>
        <dbReference type="SAM" id="MobiDB-lite"/>
    </source>
</evidence>
<dbReference type="InterPro" id="IPR001478">
    <property type="entry name" value="PDZ"/>
</dbReference>
<dbReference type="SUPFAM" id="SSF50156">
    <property type="entry name" value="PDZ domain-like"/>
    <property type="match status" value="1"/>
</dbReference>
<organism evidence="4">
    <name type="scientific">Oceaniferula spumae</name>
    <dbReference type="NCBI Taxonomy" id="2979115"/>
    <lineage>
        <taxon>Bacteria</taxon>
        <taxon>Pseudomonadati</taxon>
        <taxon>Verrucomicrobiota</taxon>
        <taxon>Verrucomicrobiia</taxon>
        <taxon>Verrucomicrobiales</taxon>
        <taxon>Verrucomicrobiaceae</taxon>
        <taxon>Oceaniferula</taxon>
    </lineage>
</organism>
<dbReference type="Gene3D" id="2.30.42.10">
    <property type="match status" value="1"/>
</dbReference>
<dbReference type="SMART" id="SM00228">
    <property type="entry name" value="PDZ"/>
    <property type="match status" value="1"/>
</dbReference>
<feature type="chain" id="PRO_5043950116" description="PDZ domain-containing protein" evidence="2">
    <location>
        <begin position="29"/>
        <end position="332"/>
    </location>
</feature>
<feature type="signal peptide" evidence="2">
    <location>
        <begin position="1"/>
        <end position="28"/>
    </location>
</feature>
<evidence type="ECO:0000256" key="2">
    <source>
        <dbReference type="SAM" id="SignalP"/>
    </source>
</evidence>
<feature type="domain" description="PDZ" evidence="3">
    <location>
        <begin position="65"/>
        <end position="146"/>
    </location>
</feature>